<evidence type="ECO:0000313" key="5">
    <source>
        <dbReference type="Proteomes" id="UP001139447"/>
    </source>
</evidence>
<dbReference type="InterPro" id="IPR011059">
    <property type="entry name" value="Metal-dep_hydrolase_composite"/>
</dbReference>
<reference evidence="4" key="1">
    <citation type="submission" date="2022-03" db="EMBL/GenBank/DDBJ databases">
        <authorList>
            <person name="Woo C.Y."/>
        </authorList>
    </citation>
    <scope>NUCLEOTIDE SEQUENCE</scope>
    <source>
        <strain evidence="4">CYS-02</strain>
    </source>
</reference>
<dbReference type="NCBIfam" id="NF006056">
    <property type="entry name" value="PRK08204.1"/>
    <property type="match status" value="1"/>
</dbReference>
<dbReference type="Pfam" id="PF01979">
    <property type="entry name" value="Amidohydro_1"/>
    <property type="match status" value="1"/>
</dbReference>
<evidence type="ECO:0000256" key="2">
    <source>
        <dbReference type="ARBA" id="ARBA00022801"/>
    </source>
</evidence>
<keyword evidence="2" id="KW-0378">Hydrolase</keyword>
<evidence type="ECO:0000313" key="4">
    <source>
        <dbReference type="EMBL" id="MCJ0764412.1"/>
    </source>
</evidence>
<sequence>MTRTLIQHAHILSMDPDVGDFDDADILIEDGRIAAVAPKLSVADAEVIDGRGRIVTPGLVNAHIHTWEYQLRGIGSDWVGSRDYHANMHQNLATRYGVRDVYLGNLLGSLNQMRNGTTTIVDWCHILRDAEMTDVAIDALEESGIRAVFARGTVKPPERPGEVPYHKKPFPREEIHRLRTGRLASDDRLVTLAMAILGPDWGEYEVAAHDIRLAREYGLINSAHTYGRKGKRVVEDGYPRLAKEGLLGPDHNIGHGNCFDEQELKIVLDAGCTITATNLTEMLNYEQPAMLGRLIRHGAMPSLGTDCDPYFNSSMLAVTRHAFLHQRELDNRSLWHAGQWPAKTQHSTLTRDALYWATMGGAKAFGLDKKTGSITPGKQADLVMFDCRGMNIFPALPGGNAAHIVVMYAETSDIENVLVAGEFVKRNGKLTFNEQRLAALQQELLASRMRMFEEGQFVSRPVQRGPQPEEFFI</sequence>
<evidence type="ECO:0000256" key="1">
    <source>
        <dbReference type="ARBA" id="ARBA00006745"/>
    </source>
</evidence>
<dbReference type="InterPro" id="IPR050287">
    <property type="entry name" value="MTA/SAH_deaminase"/>
</dbReference>
<dbReference type="AlphaFoldDB" id="A0A9X1VW05"/>
<dbReference type="EMBL" id="JALGBI010000001">
    <property type="protein sequence ID" value="MCJ0764412.1"/>
    <property type="molecule type" value="Genomic_DNA"/>
</dbReference>
<dbReference type="Gene3D" id="2.30.40.10">
    <property type="entry name" value="Urease, subunit C, domain 1"/>
    <property type="match status" value="1"/>
</dbReference>
<dbReference type="Proteomes" id="UP001139447">
    <property type="component" value="Unassembled WGS sequence"/>
</dbReference>
<gene>
    <name evidence="4" type="ORF">MMF98_14435</name>
</gene>
<dbReference type="SUPFAM" id="SSF51338">
    <property type="entry name" value="Composite domain of metallo-dependent hydrolases"/>
    <property type="match status" value="1"/>
</dbReference>
<dbReference type="RefSeq" id="WP_243307049.1">
    <property type="nucleotide sequence ID" value="NZ_JALGBI010000001.1"/>
</dbReference>
<proteinExistence type="inferred from homology"/>
<dbReference type="InterPro" id="IPR006680">
    <property type="entry name" value="Amidohydro-rel"/>
</dbReference>
<dbReference type="PANTHER" id="PTHR43794">
    <property type="entry name" value="AMINOHYDROLASE SSNA-RELATED"/>
    <property type="match status" value="1"/>
</dbReference>
<organism evidence="4 5">
    <name type="scientific">Variovorax terrae</name>
    <dbReference type="NCBI Taxonomy" id="2923278"/>
    <lineage>
        <taxon>Bacteria</taxon>
        <taxon>Pseudomonadati</taxon>
        <taxon>Pseudomonadota</taxon>
        <taxon>Betaproteobacteria</taxon>
        <taxon>Burkholderiales</taxon>
        <taxon>Comamonadaceae</taxon>
        <taxon>Variovorax</taxon>
    </lineage>
</organism>
<dbReference type="PANTHER" id="PTHR43794:SF11">
    <property type="entry name" value="AMIDOHYDROLASE-RELATED DOMAIN-CONTAINING PROTEIN"/>
    <property type="match status" value="1"/>
</dbReference>
<comment type="caution">
    <text evidence="4">The sequence shown here is derived from an EMBL/GenBank/DDBJ whole genome shotgun (WGS) entry which is preliminary data.</text>
</comment>
<protein>
    <submittedName>
        <fullName evidence="4">Amidohydrolase family protein</fullName>
    </submittedName>
</protein>
<dbReference type="Gene3D" id="3.20.20.140">
    <property type="entry name" value="Metal-dependent hydrolases"/>
    <property type="match status" value="1"/>
</dbReference>
<evidence type="ECO:0000259" key="3">
    <source>
        <dbReference type="Pfam" id="PF01979"/>
    </source>
</evidence>
<keyword evidence="5" id="KW-1185">Reference proteome</keyword>
<feature type="domain" description="Amidohydrolase-related" evidence="3">
    <location>
        <begin position="54"/>
        <end position="423"/>
    </location>
</feature>
<comment type="similarity">
    <text evidence="1">Belongs to the metallo-dependent hydrolases superfamily. ATZ/TRZ family.</text>
</comment>
<dbReference type="SUPFAM" id="SSF51556">
    <property type="entry name" value="Metallo-dependent hydrolases"/>
    <property type="match status" value="1"/>
</dbReference>
<dbReference type="InterPro" id="IPR032466">
    <property type="entry name" value="Metal_Hydrolase"/>
</dbReference>
<name>A0A9X1VW05_9BURK</name>
<accession>A0A9X1VW05</accession>
<dbReference type="GO" id="GO:0016810">
    <property type="term" value="F:hydrolase activity, acting on carbon-nitrogen (but not peptide) bonds"/>
    <property type="evidence" value="ECO:0007669"/>
    <property type="project" value="InterPro"/>
</dbReference>